<dbReference type="WBParaSite" id="SCUD_0000059601-mRNA-1">
    <property type="protein sequence ID" value="SCUD_0000059601-mRNA-1"/>
    <property type="gene ID" value="SCUD_0000059601"/>
</dbReference>
<reference evidence="3" key="1">
    <citation type="submission" date="2016-06" db="UniProtKB">
        <authorList>
            <consortium name="WormBaseParasite"/>
        </authorList>
    </citation>
    <scope>IDENTIFICATION</scope>
</reference>
<keyword evidence="2" id="KW-1185">Reference proteome</keyword>
<accession>A0A183JD36</accession>
<sequence>MRRRVKWSGGAALGVAVTVCVEKISFRQWYTVASDHYHLVVALVKLNLKKHWTTRQTALQRFNTVFLRDTDELNQFKLALNNEVQILQDLQKEEKTTMEDNWKGIKSGSPSTFQKALGLMKQHHKEWISIETLDKIQERKNTNTAIINTRTRTKNNLQYKRQDSCDVQTKTWRTTTTIIKSYKYLLTVVYTSYSMSDDRISSAINQLPSEKEIKKRRWKRIGYALRKSPNSITMQALTCNPEGKRRTGTSQISDCGKHYEDHSKQLSRYMMYIGKKLISWFSQTSTNNEVFNHNDINENSMNYHSDNKILYEDSISQIEHEMYNINSNNKSTLQWTSNGVNIQIPTIEQETWNHLERTSWLPYLDTVDDYLRKVNKQRCIDILKELLNCHLIFNSCTLV</sequence>
<dbReference type="AlphaFoldDB" id="A0A183JD36"/>
<proteinExistence type="predicted"/>
<name>A0A183JD36_9TREM</name>
<dbReference type="Proteomes" id="UP000279833">
    <property type="component" value="Unassembled WGS sequence"/>
</dbReference>
<organism evidence="3">
    <name type="scientific">Schistosoma curassoni</name>
    <dbReference type="NCBI Taxonomy" id="6186"/>
    <lineage>
        <taxon>Eukaryota</taxon>
        <taxon>Metazoa</taxon>
        <taxon>Spiralia</taxon>
        <taxon>Lophotrochozoa</taxon>
        <taxon>Platyhelminthes</taxon>
        <taxon>Trematoda</taxon>
        <taxon>Digenea</taxon>
        <taxon>Strigeidida</taxon>
        <taxon>Schistosomatoidea</taxon>
        <taxon>Schistosomatidae</taxon>
        <taxon>Schistosoma</taxon>
    </lineage>
</organism>
<evidence type="ECO:0000313" key="2">
    <source>
        <dbReference type="Proteomes" id="UP000279833"/>
    </source>
</evidence>
<gene>
    <name evidence="1" type="ORF">SCUD_LOCUS597</name>
</gene>
<dbReference type="EMBL" id="UZAK01000417">
    <property type="protein sequence ID" value="VDO62704.1"/>
    <property type="molecule type" value="Genomic_DNA"/>
</dbReference>
<evidence type="ECO:0000313" key="3">
    <source>
        <dbReference type="WBParaSite" id="SCUD_0000059601-mRNA-1"/>
    </source>
</evidence>
<protein>
    <submittedName>
        <fullName evidence="3">Reverse transcriptase domain-containing protein</fullName>
    </submittedName>
</protein>
<evidence type="ECO:0000313" key="1">
    <source>
        <dbReference type="EMBL" id="VDO62704.1"/>
    </source>
</evidence>
<reference evidence="1 2" key="2">
    <citation type="submission" date="2018-11" db="EMBL/GenBank/DDBJ databases">
        <authorList>
            <consortium name="Pathogen Informatics"/>
        </authorList>
    </citation>
    <scope>NUCLEOTIDE SEQUENCE [LARGE SCALE GENOMIC DNA]</scope>
    <source>
        <strain evidence="1">Dakar</strain>
        <strain evidence="2">Dakar, Senegal</strain>
    </source>
</reference>